<dbReference type="GO" id="GO:0070204">
    <property type="term" value="F:2-succinyl-5-enolpyruvyl-6-hydroxy-3-cyclohexene-1-carboxylic-acid synthase activity"/>
    <property type="evidence" value="ECO:0007669"/>
    <property type="project" value="UniProtKB-UniRule"/>
</dbReference>
<dbReference type="Pfam" id="PF02776">
    <property type="entry name" value="TPP_enzyme_N"/>
    <property type="match status" value="1"/>
</dbReference>
<dbReference type="CDD" id="cd02009">
    <property type="entry name" value="TPP_SHCHC_synthase"/>
    <property type="match status" value="1"/>
</dbReference>
<evidence type="ECO:0000256" key="3">
    <source>
        <dbReference type="ARBA" id="ARBA00022723"/>
    </source>
</evidence>
<evidence type="ECO:0000313" key="11">
    <source>
        <dbReference type="EMBL" id="SFJ39378.1"/>
    </source>
</evidence>
<feature type="domain" description="Thiamine pyrophosphate enzyme N-terminal TPP-binding" evidence="9">
    <location>
        <begin position="11"/>
        <end position="125"/>
    </location>
</feature>
<keyword evidence="12" id="KW-1185">Reference proteome</keyword>
<dbReference type="PANTHER" id="PTHR42916:SF1">
    <property type="entry name" value="PROTEIN PHYLLO, CHLOROPLASTIC"/>
    <property type="match status" value="1"/>
</dbReference>
<feature type="domain" description="Thiamine pyrophosphate enzyme TPP-binding" evidence="8">
    <location>
        <begin position="435"/>
        <end position="550"/>
    </location>
</feature>
<keyword evidence="5 7" id="KW-0786">Thiamine pyrophosphate</keyword>
<dbReference type="InterPro" id="IPR029061">
    <property type="entry name" value="THDP-binding"/>
</dbReference>
<evidence type="ECO:0000259" key="10">
    <source>
        <dbReference type="Pfam" id="PF16582"/>
    </source>
</evidence>
<dbReference type="InterPro" id="IPR004433">
    <property type="entry name" value="MenaQ_synth_MenD"/>
</dbReference>
<dbReference type="NCBIfam" id="TIGR00173">
    <property type="entry name" value="menD"/>
    <property type="match status" value="1"/>
</dbReference>
<dbReference type="UniPathway" id="UPA01057">
    <property type="reaction ID" value="UER00164"/>
</dbReference>
<dbReference type="Pfam" id="PF16582">
    <property type="entry name" value="TPP_enzyme_M_2"/>
    <property type="match status" value="1"/>
</dbReference>
<dbReference type="UniPathway" id="UPA00079"/>
<evidence type="ECO:0000313" key="12">
    <source>
        <dbReference type="Proteomes" id="UP000183557"/>
    </source>
</evidence>
<comment type="similarity">
    <text evidence="7">Belongs to the TPP enzyme family. MenD subfamily.</text>
</comment>
<dbReference type="InterPro" id="IPR032264">
    <property type="entry name" value="MenD_middle"/>
</dbReference>
<organism evidence="11 12">
    <name type="scientific">Halobacillus dabanensis</name>
    <dbReference type="NCBI Taxonomy" id="240302"/>
    <lineage>
        <taxon>Bacteria</taxon>
        <taxon>Bacillati</taxon>
        <taxon>Bacillota</taxon>
        <taxon>Bacilli</taxon>
        <taxon>Bacillales</taxon>
        <taxon>Bacillaceae</taxon>
        <taxon>Halobacillus</taxon>
    </lineage>
</organism>
<comment type="pathway">
    <text evidence="7">Quinol/quinone metabolism; 1,4-dihydroxy-2-naphthoate biosynthesis; 1,4-dihydroxy-2-naphthoate from chorismate: step 2/7.</text>
</comment>
<comment type="pathway">
    <text evidence="7">Quinol/quinone metabolism; menaquinone biosynthesis.</text>
</comment>
<dbReference type="EMBL" id="FOSB01000002">
    <property type="protein sequence ID" value="SFJ39378.1"/>
    <property type="molecule type" value="Genomic_DNA"/>
</dbReference>
<accession>A0A1I3QZ68</accession>
<evidence type="ECO:0000259" key="9">
    <source>
        <dbReference type="Pfam" id="PF02776"/>
    </source>
</evidence>
<dbReference type="InterPro" id="IPR029035">
    <property type="entry name" value="DHS-like_NAD/FAD-binding_dom"/>
</dbReference>
<evidence type="ECO:0000256" key="4">
    <source>
        <dbReference type="ARBA" id="ARBA00022842"/>
    </source>
</evidence>
<dbReference type="InterPro" id="IPR011766">
    <property type="entry name" value="TPP_enzyme_TPP-bd"/>
</dbReference>
<feature type="domain" description="Menaquinone biosynthesis protein MenD middle" evidence="10">
    <location>
        <begin position="218"/>
        <end position="401"/>
    </location>
</feature>
<proteinExistence type="inferred from homology"/>
<keyword evidence="4 7" id="KW-0460">Magnesium</keyword>
<dbReference type="RefSeq" id="WP_075035142.1">
    <property type="nucleotide sequence ID" value="NZ_FOSB01000002.1"/>
</dbReference>
<gene>
    <name evidence="7" type="primary">menD</name>
    <name evidence="11" type="ORF">SAMN04487936_10222</name>
</gene>
<dbReference type="GO" id="GO:0009234">
    <property type="term" value="P:menaquinone biosynthetic process"/>
    <property type="evidence" value="ECO:0007669"/>
    <property type="project" value="UniProtKB-UniRule"/>
</dbReference>
<dbReference type="SUPFAM" id="SSF52467">
    <property type="entry name" value="DHS-like NAD/FAD-binding domain"/>
    <property type="match status" value="1"/>
</dbReference>
<dbReference type="GO" id="GO:0000287">
    <property type="term" value="F:magnesium ion binding"/>
    <property type="evidence" value="ECO:0007669"/>
    <property type="project" value="UniProtKB-UniRule"/>
</dbReference>
<dbReference type="GO" id="GO:0030145">
    <property type="term" value="F:manganese ion binding"/>
    <property type="evidence" value="ECO:0007669"/>
    <property type="project" value="UniProtKB-UniRule"/>
</dbReference>
<dbReference type="Pfam" id="PF02775">
    <property type="entry name" value="TPP_enzyme_C"/>
    <property type="match status" value="1"/>
</dbReference>
<dbReference type="PIRSF" id="PIRSF004983">
    <property type="entry name" value="MenD"/>
    <property type="match status" value="1"/>
</dbReference>
<dbReference type="Gene3D" id="3.40.50.970">
    <property type="match status" value="2"/>
</dbReference>
<sequence>MGHVEALTKYVTHFVDQLAYSGVEHVVISPGSRSTPLAMTFAEHAEVNHWVHLDERSAAFFALGIAKKENCPVAIVCTSGTAAANYYPAIVEAYYSRVPLLVLTADRPHELREVGAPQAIDQISMFGRYAKWYQDLALPEKDNYVYARKQAARAFEESVSGHPGPVHLNFPLREPLIPDFTMEGIWRGEVRPTPRAKEGKAVLPDNELKDLFERLAQGEKGLIVVGPQTDPALAGEVTQLASRLGVPVFADPLSQLRAGDHDKRNIIENYDALLRSEKIQETVVPDYILRFGAMPVSKAYLKWIQKYENFLDHYVVDDAPGYREPAGITTHFLWSDAVRLCQGLSAYMPEDNVETSWVAKWRHMNSIAKQHMLSEPDDLMNEGHAVVYLSESLPDESNFFIGNSMPIRDVDSFFMSTPKHIRMMANRGANGIDGVVSAAVGSAATGTETTLLLGDISFFHDMNGLWMAQSKRIPLTIIVINNDGGGIFSYLPQSNHPDHFEELFGTPLGIDLSHAIKMYGGIHKKVTNWEDYQQALGESFHTSQLHVIEVITNREDHVDFHKKRWNQVERAVVDWSESE</sequence>
<evidence type="ECO:0000256" key="7">
    <source>
        <dbReference type="HAMAP-Rule" id="MF_01659"/>
    </source>
</evidence>
<dbReference type="Proteomes" id="UP000183557">
    <property type="component" value="Unassembled WGS sequence"/>
</dbReference>
<evidence type="ECO:0000259" key="8">
    <source>
        <dbReference type="Pfam" id="PF02775"/>
    </source>
</evidence>
<dbReference type="SUPFAM" id="SSF52518">
    <property type="entry name" value="Thiamin diphosphate-binding fold (THDP-binding)"/>
    <property type="match status" value="2"/>
</dbReference>
<comment type="function">
    <text evidence="7">Catalyzes the thiamine diphosphate-dependent decarboxylation of 2-oxoglutarate and the subsequent addition of the resulting succinic semialdehyde-thiamine pyrophosphate anion to isochorismate to yield 2-succinyl-5-enolpyruvyl-6-hydroxy-3-cyclohexene-1-carboxylate (SEPHCHC).</text>
</comment>
<dbReference type="EC" id="2.2.1.9" evidence="7"/>
<dbReference type="InterPro" id="IPR012001">
    <property type="entry name" value="Thiamin_PyroP_enz_TPP-bd_dom"/>
</dbReference>
<protein>
    <recommendedName>
        <fullName evidence="7">2-succinyl-5-enolpyruvyl-6-hydroxy-3-cyclohexene-1-carboxylate synthase</fullName>
        <shortName evidence="7">SEPHCHC synthase</shortName>
        <ecNumber evidence="7">2.2.1.9</ecNumber>
    </recommendedName>
    <alternativeName>
        <fullName evidence="7">Menaquinone biosynthesis protein MenD</fullName>
    </alternativeName>
</protein>
<evidence type="ECO:0000256" key="6">
    <source>
        <dbReference type="ARBA" id="ARBA00023211"/>
    </source>
</evidence>
<dbReference type="Gene3D" id="3.40.50.1220">
    <property type="entry name" value="TPP-binding domain"/>
    <property type="match status" value="1"/>
</dbReference>
<comment type="catalytic activity">
    <reaction evidence="7">
        <text>isochorismate + 2-oxoglutarate + H(+) = 5-enolpyruvoyl-6-hydroxy-2-succinyl-cyclohex-3-ene-1-carboxylate + CO2</text>
        <dbReference type="Rhea" id="RHEA:25593"/>
        <dbReference type="ChEBI" id="CHEBI:15378"/>
        <dbReference type="ChEBI" id="CHEBI:16526"/>
        <dbReference type="ChEBI" id="CHEBI:16810"/>
        <dbReference type="ChEBI" id="CHEBI:29780"/>
        <dbReference type="ChEBI" id="CHEBI:58818"/>
        <dbReference type="EC" id="2.2.1.9"/>
    </reaction>
</comment>
<evidence type="ECO:0000256" key="2">
    <source>
        <dbReference type="ARBA" id="ARBA00022679"/>
    </source>
</evidence>
<dbReference type="CDD" id="cd07037">
    <property type="entry name" value="TPP_PYR_MenD"/>
    <property type="match status" value="1"/>
</dbReference>
<dbReference type="PANTHER" id="PTHR42916">
    <property type="entry name" value="2-SUCCINYL-5-ENOLPYRUVYL-6-HYDROXY-3-CYCLOHEXENE-1-CARBOXYLATE SYNTHASE"/>
    <property type="match status" value="1"/>
</dbReference>
<keyword evidence="6 7" id="KW-0464">Manganese</keyword>
<comment type="cofactor">
    <cofactor evidence="7">
        <name>Mg(2+)</name>
        <dbReference type="ChEBI" id="CHEBI:18420"/>
    </cofactor>
    <cofactor evidence="7">
        <name>Mn(2+)</name>
        <dbReference type="ChEBI" id="CHEBI:29035"/>
    </cofactor>
</comment>
<comment type="cofactor">
    <cofactor evidence="7">
        <name>thiamine diphosphate</name>
        <dbReference type="ChEBI" id="CHEBI:58937"/>
    </cofactor>
    <text evidence="7">Binds 1 thiamine pyrophosphate per subunit.</text>
</comment>
<name>A0A1I3QZ68_HALDA</name>
<keyword evidence="3 7" id="KW-0479">Metal-binding</keyword>
<dbReference type="GO" id="GO:0030976">
    <property type="term" value="F:thiamine pyrophosphate binding"/>
    <property type="evidence" value="ECO:0007669"/>
    <property type="project" value="UniProtKB-UniRule"/>
</dbReference>
<comment type="subunit">
    <text evidence="7">Homodimer.</text>
</comment>
<dbReference type="HAMAP" id="MF_01659">
    <property type="entry name" value="MenD"/>
    <property type="match status" value="1"/>
</dbReference>
<dbReference type="OrthoDB" id="9791859at2"/>
<keyword evidence="2 7" id="KW-0808">Transferase</keyword>
<keyword evidence="1 7" id="KW-0474">Menaquinone biosynthesis</keyword>
<evidence type="ECO:0000256" key="1">
    <source>
        <dbReference type="ARBA" id="ARBA00022428"/>
    </source>
</evidence>
<evidence type="ECO:0000256" key="5">
    <source>
        <dbReference type="ARBA" id="ARBA00023052"/>
    </source>
</evidence>
<dbReference type="AlphaFoldDB" id="A0A1I3QZ68"/>
<reference evidence="12" key="1">
    <citation type="submission" date="2016-10" db="EMBL/GenBank/DDBJ databases">
        <authorList>
            <person name="Varghese N."/>
            <person name="Submissions S."/>
        </authorList>
    </citation>
    <scope>NUCLEOTIDE SEQUENCE [LARGE SCALE GENOMIC DNA]</scope>
    <source>
        <strain evidence="12">CGMCC 1.3704</strain>
    </source>
</reference>